<dbReference type="PIRSF" id="PIRSF016262">
    <property type="entry name" value="LPLase"/>
    <property type="match status" value="1"/>
</dbReference>
<dbReference type="InterPro" id="IPR020605">
    <property type="entry name" value="Octanoyltransferase_CS"/>
</dbReference>
<evidence type="ECO:0000256" key="9">
    <source>
        <dbReference type="PIRSR" id="PIRSR016262-2"/>
    </source>
</evidence>
<comment type="catalytic activity">
    <reaction evidence="6 7">
        <text>octanoyl-[ACP] + L-lysyl-[protein] = N(6)-octanoyl-L-lysyl-[protein] + holo-[ACP] + H(+)</text>
        <dbReference type="Rhea" id="RHEA:17665"/>
        <dbReference type="Rhea" id="RHEA-COMP:9636"/>
        <dbReference type="Rhea" id="RHEA-COMP:9685"/>
        <dbReference type="Rhea" id="RHEA-COMP:9752"/>
        <dbReference type="Rhea" id="RHEA-COMP:9928"/>
        <dbReference type="ChEBI" id="CHEBI:15378"/>
        <dbReference type="ChEBI" id="CHEBI:29969"/>
        <dbReference type="ChEBI" id="CHEBI:64479"/>
        <dbReference type="ChEBI" id="CHEBI:78463"/>
        <dbReference type="ChEBI" id="CHEBI:78809"/>
        <dbReference type="EC" id="2.3.1.181"/>
    </reaction>
</comment>
<keyword evidence="4 6" id="KW-0012">Acyltransferase</keyword>
<reference evidence="13" key="1">
    <citation type="submission" date="2016-10" db="EMBL/GenBank/DDBJ databases">
        <authorList>
            <person name="Varghese N."/>
            <person name="Submissions S."/>
        </authorList>
    </citation>
    <scope>NUCLEOTIDE SEQUENCE [LARGE SCALE GENOMIC DNA]</scope>
    <source>
        <strain evidence="13">DSM 7165</strain>
    </source>
</reference>
<dbReference type="GO" id="GO:0005737">
    <property type="term" value="C:cytoplasm"/>
    <property type="evidence" value="ECO:0007669"/>
    <property type="project" value="UniProtKB-SubCell"/>
</dbReference>
<keyword evidence="13" id="KW-1185">Reference proteome</keyword>
<accession>A0A1H6SUL2</accession>
<dbReference type="PROSITE" id="PS51733">
    <property type="entry name" value="BPL_LPL_CATALYTIC"/>
    <property type="match status" value="1"/>
</dbReference>
<dbReference type="GO" id="GO:0033819">
    <property type="term" value="F:lipoyl(octanoyl) transferase activity"/>
    <property type="evidence" value="ECO:0007669"/>
    <property type="project" value="UniProtKB-EC"/>
</dbReference>
<gene>
    <name evidence="6" type="primary">lipB</name>
    <name evidence="12" type="ORF">SAMN05421831_107102</name>
</gene>
<dbReference type="FunFam" id="3.30.930.10:FF:000020">
    <property type="entry name" value="Octanoyltransferase"/>
    <property type="match status" value="1"/>
</dbReference>
<dbReference type="Proteomes" id="UP000242999">
    <property type="component" value="Unassembled WGS sequence"/>
</dbReference>
<evidence type="ECO:0000256" key="8">
    <source>
        <dbReference type="PIRSR" id="PIRSR016262-1"/>
    </source>
</evidence>
<dbReference type="GO" id="GO:0009249">
    <property type="term" value="P:protein lipoylation"/>
    <property type="evidence" value="ECO:0007669"/>
    <property type="project" value="InterPro"/>
</dbReference>
<dbReference type="InterPro" id="IPR045864">
    <property type="entry name" value="aa-tRNA-synth_II/BPL/LPL"/>
</dbReference>
<feature type="active site" description="Acyl-thioester intermediate" evidence="6 8">
    <location>
        <position position="171"/>
    </location>
</feature>
<name>A0A1H6SUL2_9GAMM</name>
<dbReference type="PROSITE" id="PS01313">
    <property type="entry name" value="LIPB"/>
    <property type="match status" value="1"/>
</dbReference>
<dbReference type="InterPro" id="IPR000544">
    <property type="entry name" value="Octanoyltransferase"/>
</dbReference>
<sequence>MDLYIRHLGRQDYPKTLAAMHVLTQTRTPETPDEIWCLEHPPVFTQGQAGKPEHILHSGDIPVVQSDRGGQVTYHGPGQLVVYLLLDIKRLHYGVRDLVNLIEHALIDTLAQLGVHAYAQAQAPGVYVDTPQVQAAKIAALGLRIRKGCSLHGLSFNLDMDLSPFQQINPCGYAGMPVTQVKTLCPEADMDWVRMQVITQLVNRLGHTQYQHTCDLPSTLD</sequence>
<dbReference type="EC" id="2.3.1.181" evidence="6 7"/>
<dbReference type="RefSeq" id="WP_395855189.1">
    <property type="nucleotide sequence ID" value="NZ_FNYH01000007.1"/>
</dbReference>
<dbReference type="UniPathway" id="UPA00538">
    <property type="reaction ID" value="UER00592"/>
</dbReference>
<evidence type="ECO:0000256" key="1">
    <source>
        <dbReference type="ARBA" id="ARBA00004821"/>
    </source>
</evidence>
<feature type="site" description="Lowers pKa of active site Cys" evidence="6 10">
    <location>
        <position position="137"/>
    </location>
</feature>
<evidence type="ECO:0000313" key="13">
    <source>
        <dbReference type="Proteomes" id="UP000242999"/>
    </source>
</evidence>
<feature type="binding site" evidence="6 9">
    <location>
        <begin position="140"/>
        <end position="142"/>
    </location>
    <ligand>
        <name>substrate</name>
    </ligand>
</feature>
<comment type="similarity">
    <text evidence="6 7">Belongs to the LipB family.</text>
</comment>
<dbReference type="NCBIfam" id="TIGR00214">
    <property type="entry name" value="lipB"/>
    <property type="match status" value="1"/>
</dbReference>
<dbReference type="EMBL" id="FNYH01000007">
    <property type="protein sequence ID" value="SEI68467.1"/>
    <property type="molecule type" value="Genomic_DNA"/>
</dbReference>
<evidence type="ECO:0000256" key="3">
    <source>
        <dbReference type="ARBA" id="ARBA00022679"/>
    </source>
</evidence>
<evidence type="ECO:0000259" key="11">
    <source>
        <dbReference type="PROSITE" id="PS51733"/>
    </source>
</evidence>
<dbReference type="PANTHER" id="PTHR10993:SF7">
    <property type="entry name" value="LIPOYLTRANSFERASE 2, MITOCHONDRIAL-RELATED"/>
    <property type="match status" value="1"/>
</dbReference>
<comment type="subcellular location">
    <subcellularLocation>
        <location evidence="6">Cytoplasm</location>
    </subcellularLocation>
</comment>
<dbReference type="HAMAP" id="MF_00013">
    <property type="entry name" value="LipB"/>
    <property type="match status" value="1"/>
</dbReference>
<feature type="binding site" evidence="6 9">
    <location>
        <begin position="68"/>
        <end position="75"/>
    </location>
    <ligand>
        <name>substrate</name>
    </ligand>
</feature>
<feature type="binding site" evidence="6 9">
    <location>
        <begin position="153"/>
        <end position="155"/>
    </location>
    <ligand>
        <name>substrate</name>
    </ligand>
</feature>
<keyword evidence="3 6" id="KW-0808">Transferase</keyword>
<dbReference type="CDD" id="cd16444">
    <property type="entry name" value="LipB"/>
    <property type="match status" value="1"/>
</dbReference>
<evidence type="ECO:0000256" key="10">
    <source>
        <dbReference type="PIRSR" id="PIRSR016262-3"/>
    </source>
</evidence>
<dbReference type="AlphaFoldDB" id="A0A1H6SUL2"/>
<dbReference type="STRING" id="64971.SAMN05421831_107102"/>
<evidence type="ECO:0000313" key="12">
    <source>
        <dbReference type="EMBL" id="SEI68467.1"/>
    </source>
</evidence>
<dbReference type="Pfam" id="PF21948">
    <property type="entry name" value="LplA-B_cat"/>
    <property type="match status" value="1"/>
</dbReference>
<evidence type="ECO:0000256" key="7">
    <source>
        <dbReference type="PIRNR" id="PIRNR016262"/>
    </source>
</evidence>
<feature type="domain" description="BPL/LPL catalytic" evidence="11">
    <location>
        <begin position="29"/>
        <end position="209"/>
    </location>
</feature>
<comment type="function">
    <text evidence="5 6 7">Catalyzes the transfer of endogenously produced octanoic acid from octanoyl-acyl-carrier-protein onto the lipoyl domains of lipoate-dependent enzymes. Lipoyl-ACP can also act as a substrate although octanoyl-ACP is likely to be the physiological substrate.</text>
</comment>
<evidence type="ECO:0000256" key="5">
    <source>
        <dbReference type="ARBA" id="ARBA00024732"/>
    </source>
</evidence>
<protein>
    <recommendedName>
        <fullName evidence="6 7">Octanoyltransferase</fullName>
        <ecNumber evidence="6 7">2.3.1.181</ecNumber>
    </recommendedName>
    <alternativeName>
        <fullName evidence="6">Lipoate-protein ligase B</fullName>
    </alternativeName>
    <alternativeName>
        <fullName evidence="6">Lipoyl/octanoyl transferase</fullName>
    </alternativeName>
    <alternativeName>
        <fullName evidence="6">Octanoyl-[acyl-carrier-protein]-protein N-octanoyltransferase</fullName>
    </alternativeName>
</protein>
<dbReference type="NCBIfam" id="NF010922">
    <property type="entry name" value="PRK14342.1"/>
    <property type="match status" value="1"/>
</dbReference>
<dbReference type="PANTHER" id="PTHR10993">
    <property type="entry name" value="OCTANOYLTRANSFERASE"/>
    <property type="match status" value="1"/>
</dbReference>
<organism evidence="12 13">
    <name type="scientific">Allopseudospirillum japonicum</name>
    <dbReference type="NCBI Taxonomy" id="64971"/>
    <lineage>
        <taxon>Bacteria</taxon>
        <taxon>Pseudomonadati</taxon>
        <taxon>Pseudomonadota</taxon>
        <taxon>Gammaproteobacteria</taxon>
        <taxon>Oceanospirillales</taxon>
        <taxon>Oceanospirillaceae</taxon>
        <taxon>Allopseudospirillum</taxon>
    </lineage>
</organism>
<evidence type="ECO:0000256" key="4">
    <source>
        <dbReference type="ARBA" id="ARBA00023315"/>
    </source>
</evidence>
<comment type="pathway">
    <text evidence="1 6 7">Protein modification; protein lipoylation via endogenous pathway; protein N(6)-(lipoyl)lysine from octanoyl-[acyl-carrier-protein]: step 1/2.</text>
</comment>
<evidence type="ECO:0000256" key="6">
    <source>
        <dbReference type="HAMAP-Rule" id="MF_00013"/>
    </source>
</evidence>
<dbReference type="SUPFAM" id="SSF55681">
    <property type="entry name" value="Class II aaRS and biotin synthetases"/>
    <property type="match status" value="1"/>
</dbReference>
<comment type="miscellaneous">
    <text evidence="6">In the reaction, the free carboxyl group of octanoic acid is attached via an amide linkage to the epsilon-amino group of a specific lysine residue of lipoyl domains of lipoate-dependent enzymes.</text>
</comment>
<dbReference type="InterPro" id="IPR004143">
    <property type="entry name" value="BPL_LPL_catalytic"/>
</dbReference>
<keyword evidence="2 6" id="KW-0963">Cytoplasm</keyword>
<evidence type="ECO:0000256" key="2">
    <source>
        <dbReference type="ARBA" id="ARBA00022490"/>
    </source>
</evidence>
<proteinExistence type="inferred from homology"/>
<dbReference type="Gene3D" id="3.30.930.10">
    <property type="entry name" value="Bira Bifunctional Protein, Domain 2"/>
    <property type="match status" value="1"/>
</dbReference>